<dbReference type="Proteomes" id="UP000028643">
    <property type="component" value="Unassembled WGS sequence"/>
</dbReference>
<evidence type="ECO:0000313" key="2">
    <source>
        <dbReference type="Proteomes" id="UP000028643"/>
    </source>
</evidence>
<reference evidence="1 2" key="1">
    <citation type="submission" date="2014-07" db="EMBL/GenBank/DDBJ databases">
        <title>Draft Genome Sequences of Environmental Pseudomonas syringae strains.</title>
        <authorList>
            <person name="Baltrus D.A."/>
            <person name="Berge O."/>
            <person name="Morris C."/>
        </authorList>
    </citation>
    <scope>NUCLEOTIDE SEQUENCE [LARGE SCALE GENOMIC DNA]</scope>
    <source>
        <strain evidence="1 2">CEB003</strain>
    </source>
</reference>
<comment type="caution">
    <text evidence="1">The sequence shown here is derived from an EMBL/GenBank/DDBJ whole genome shotgun (WGS) entry which is preliminary data.</text>
</comment>
<dbReference type="RefSeq" id="WP_020293426.1">
    <property type="nucleotide sequence ID" value="NZ_JPQT01000141.1"/>
</dbReference>
<evidence type="ECO:0008006" key="3">
    <source>
        <dbReference type="Google" id="ProtNLM"/>
    </source>
</evidence>
<sequence length="231" mass="26889">MIWQTLESKLSTPRMARYLHGHRGQESIAAQAYVHNMRIAEALVSVFHILEVALRNGIQKEMALSYGREDWYEEWRCCGDGALEKLYEKIRDAKAVLSQRHVAASPDNIVAELSFGFWTALFNKATTKTLSKPLMKVFFHCPKALRRPELIRKRLNNGRTLRNRCFHHEPLLWQPLSALHRDISEIIAWIDPVLFGWMQAHDRFPPILADWKCWKGSLCSRLNLQRLKTEG</sequence>
<dbReference type="PATRIC" id="fig|317.174.peg.5285"/>
<evidence type="ECO:0000313" key="1">
    <source>
        <dbReference type="EMBL" id="KFE45844.1"/>
    </source>
</evidence>
<proteinExistence type="predicted"/>
<gene>
    <name evidence="1" type="ORF">IV02_25885</name>
</gene>
<dbReference type="AlphaFoldDB" id="A0A085URN1"/>
<protein>
    <recommendedName>
        <fullName evidence="3">Abi-like protein</fullName>
    </recommendedName>
</protein>
<accession>A0A085URN1</accession>
<dbReference type="EMBL" id="JPQT01000141">
    <property type="protein sequence ID" value="KFE45844.1"/>
    <property type="molecule type" value="Genomic_DNA"/>
</dbReference>
<name>A0A085URN1_PSESX</name>
<organism evidence="1 2">
    <name type="scientific">Pseudomonas syringae</name>
    <dbReference type="NCBI Taxonomy" id="317"/>
    <lineage>
        <taxon>Bacteria</taxon>
        <taxon>Pseudomonadati</taxon>
        <taxon>Pseudomonadota</taxon>
        <taxon>Gammaproteobacteria</taxon>
        <taxon>Pseudomonadales</taxon>
        <taxon>Pseudomonadaceae</taxon>
        <taxon>Pseudomonas</taxon>
    </lineage>
</organism>